<dbReference type="Gene3D" id="3.20.20.140">
    <property type="entry name" value="Metal-dependent hydrolases"/>
    <property type="match status" value="1"/>
</dbReference>
<evidence type="ECO:0008006" key="3">
    <source>
        <dbReference type="Google" id="ProtNLM"/>
    </source>
</evidence>
<dbReference type="Pfam" id="PF01026">
    <property type="entry name" value="TatD_DNase"/>
    <property type="match status" value="1"/>
</dbReference>
<dbReference type="Proteomes" id="UP000680038">
    <property type="component" value="Unassembled WGS sequence"/>
</dbReference>
<evidence type="ECO:0000313" key="1">
    <source>
        <dbReference type="EMBL" id="CAG5005102.1"/>
    </source>
</evidence>
<organism evidence="1 2">
    <name type="scientific">Dyadobacter helix</name>
    <dbReference type="NCBI Taxonomy" id="2822344"/>
    <lineage>
        <taxon>Bacteria</taxon>
        <taxon>Pseudomonadati</taxon>
        <taxon>Bacteroidota</taxon>
        <taxon>Cytophagia</taxon>
        <taxon>Cytophagales</taxon>
        <taxon>Spirosomataceae</taxon>
        <taxon>Dyadobacter</taxon>
    </lineage>
</organism>
<gene>
    <name evidence="1" type="ORF">DYBT9275_03513</name>
</gene>
<dbReference type="InterPro" id="IPR032466">
    <property type="entry name" value="Metal_Hydrolase"/>
</dbReference>
<accession>A0A916JE76</accession>
<comment type="caution">
    <text evidence="1">The sequence shown here is derived from an EMBL/GenBank/DDBJ whole genome shotgun (WGS) entry which is preliminary data.</text>
</comment>
<dbReference type="InterPro" id="IPR001130">
    <property type="entry name" value="TatD-like"/>
</dbReference>
<proteinExistence type="predicted"/>
<dbReference type="AlphaFoldDB" id="A0A916JE76"/>
<dbReference type="InterPro" id="IPR012022">
    <property type="entry name" value="UCP005295"/>
</dbReference>
<name>A0A916JE76_9BACT</name>
<dbReference type="GO" id="GO:0016788">
    <property type="term" value="F:hydrolase activity, acting on ester bonds"/>
    <property type="evidence" value="ECO:0007669"/>
    <property type="project" value="InterPro"/>
</dbReference>
<protein>
    <recommendedName>
        <fullName evidence="3">Hydrolase TatD</fullName>
    </recommendedName>
</protein>
<dbReference type="RefSeq" id="WP_215240002.1">
    <property type="nucleotide sequence ID" value="NZ_CAJRAF010000002.1"/>
</dbReference>
<evidence type="ECO:0000313" key="2">
    <source>
        <dbReference type="Proteomes" id="UP000680038"/>
    </source>
</evidence>
<reference evidence="1" key="1">
    <citation type="submission" date="2021-04" db="EMBL/GenBank/DDBJ databases">
        <authorList>
            <person name="Rodrigo-Torres L."/>
            <person name="Arahal R. D."/>
            <person name="Lucena T."/>
        </authorList>
    </citation>
    <scope>NUCLEOTIDE SEQUENCE</scope>
    <source>
        <strain evidence="1">CECT 9275</strain>
    </source>
</reference>
<sequence>MCLNHNENSPNPSHFEESEEIATVENPDHRDIAWNDYRDLIKGMRFFDPHIHMVSRTTDDYQAMHQAGIVALIEPAFWVGQPRTGLSSFKDYYSSLVGWERFRSSQFGIKHYCTMGLNSREANNEPLAEQVMEILPLYIYKEGVVGVGEIGFDDQTAAEEKYYRLQLELAKKANLPVQIHTPHRDKKKGTERSMAIALEHGIDPSWVIVDHNNEETVKSVLDKGFWAAFTIYPFTKMGNERMVKVVEAYGPERIMVNSAADWGISDPLAIPKTAALMKMRGIPEEAIKMVTFQNAIDAFGKSGQIDVTDFESGVASDPADKFHGNSILRGGQQLNPAKDSLVIQ</sequence>
<dbReference type="PANTHER" id="PTHR42658">
    <property type="entry name" value="HYDROLASE TATD"/>
    <property type="match status" value="1"/>
</dbReference>
<dbReference type="PANTHER" id="PTHR42658:SF1">
    <property type="entry name" value="HYDROLASE TATD"/>
    <property type="match status" value="1"/>
</dbReference>
<dbReference type="SUPFAM" id="SSF51556">
    <property type="entry name" value="Metallo-dependent hydrolases"/>
    <property type="match status" value="1"/>
</dbReference>
<keyword evidence="2" id="KW-1185">Reference proteome</keyword>
<dbReference type="EMBL" id="CAJRAF010000002">
    <property type="protein sequence ID" value="CAG5005102.1"/>
    <property type="molecule type" value="Genomic_DNA"/>
</dbReference>